<feature type="region of interest" description="Disordered" evidence="1">
    <location>
        <begin position="106"/>
        <end position="141"/>
    </location>
</feature>
<reference evidence="3" key="1">
    <citation type="submission" date="2023-07" db="EMBL/GenBank/DDBJ databases">
        <title>Genome sequencing of Purple Non-Sulfur Bacteria from various extreme environments.</title>
        <authorList>
            <person name="Mayer M."/>
        </authorList>
    </citation>
    <scope>NUCLEOTIDE SEQUENCE [LARGE SCALE GENOMIC DNA]</scope>
    <source>
        <strain evidence="3">DSM 17935</strain>
    </source>
</reference>
<comment type="caution">
    <text evidence="2">The sequence shown here is derived from an EMBL/GenBank/DDBJ whole genome shotgun (WGS) entry which is preliminary data.</text>
</comment>
<evidence type="ECO:0008006" key="4">
    <source>
        <dbReference type="Google" id="ProtNLM"/>
    </source>
</evidence>
<dbReference type="EMBL" id="JAOQNS010000006">
    <property type="protein sequence ID" value="MCW2308046.1"/>
    <property type="molecule type" value="Genomic_DNA"/>
</dbReference>
<feature type="compositionally biased region" description="Acidic residues" evidence="1">
    <location>
        <begin position="258"/>
        <end position="269"/>
    </location>
</feature>
<protein>
    <recommendedName>
        <fullName evidence="4">Cadherin domain-containing protein</fullName>
    </recommendedName>
</protein>
<feature type="compositionally biased region" description="Acidic residues" evidence="1">
    <location>
        <begin position="282"/>
        <end position="292"/>
    </location>
</feature>
<feature type="compositionally biased region" description="Acidic residues" evidence="1">
    <location>
        <begin position="304"/>
        <end position="326"/>
    </location>
</feature>
<dbReference type="Proteomes" id="UP001209755">
    <property type="component" value="Unassembled WGS sequence"/>
</dbReference>
<evidence type="ECO:0000256" key="1">
    <source>
        <dbReference type="SAM" id="MobiDB-lite"/>
    </source>
</evidence>
<gene>
    <name evidence="2" type="ORF">M2319_002385</name>
</gene>
<feature type="compositionally biased region" description="Low complexity" evidence="1">
    <location>
        <begin position="533"/>
        <end position="560"/>
    </location>
</feature>
<feature type="region of interest" description="Disordered" evidence="1">
    <location>
        <begin position="238"/>
        <end position="384"/>
    </location>
</feature>
<feature type="region of interest" description="Disordered" evidence="1">
    <location>
        <begin position="1"/>
        <end position="27"/>
    </location>
</feature>
<keyword evidence="3" id="KW-1185">Reference proteome</keyword>
<organism evidence="2 3">
    <name type="scientific">Rhodobium gokarnense</name>
    <dbReference type="NCBI Taxonomy" id="364296"/>
    <lineage>
        <taxon>Bacteria</taxon>
        <taxon>Pseudomonadati</taxon>
        <taxon>Pseudomonadota</taxon>
        <taxon>Alphaproteobacteria</taxon>
        <taxon>Hyphomicrobiales</taxon>
        <taxon>Rhodobiaceae</taxon>
        <taxon>Rhodobium</taxon>
    </lineage>
</organism>
<dbReference type="RefSeq" id="WP_264601674.1">
    <property type="nucleotide sequence ID" value="NZ_JAOQNS010000006.1"/>
</dbReference>
<evidence type="ECO:0000313" key="3">
    <source>
        <dbReference type="Proteomes" id="UP001209755"/>
    </source>
</evidence>
<feature type="compositionally biased region" description="Basic and acidic residues" evidence="1">
    <location>
        <begin position="271"/>
        <end position="281"/>
    </location>
</feature>
<feature type="compositionally biased region" description="Acidic residues" evidence="1">
    <location>
        <begin position="108"/>
        <end position="130"/>
    </location>
</feature>
<accession>A0ABT3HCC2</accession>
<sequence length="637" mass="66792">MAEFETESVEHPLYPAPQGSGVPDDGADGRLLVAELAADDGGESFSYEIVGEGADIFEMTGDVLYVRKGAEDAFRAVPEHRLILRITDITGEVFDEPISIDVASVAEPDAEDAETDDAPESDGIDGEPEPEPVASDPFTPDPFAIAEQAASDALAAFSEPGAGEEDGPAGAVAVGDADHLPLEPETARVELVAVDDDGTGEEVEIPGPTAVLESDPDAEQAALVAEIDAAELDAADAPATEILEAPVPVAEPFYGADGESEREAEDAPDDALLHGDPNREDAGEETAAEEAAFDERQSDLVSASEDDGGSEEPAFDDDVAEAEGVTEEPFLADEGLGEPSEVLAEGAFSEEAISEQDVALGAEEPVAPDDGISRSEEPSDASADAADLVRVIEEADPDVERPVDDIPYAAFADVARAEAEPVVDEAIEAREEEEPAGYEEPVTYADEEAEHEFGKYYFYLGPDGHFVIGELDDDAPELANGVADVTLVPHYADPEPDLFGDRNERASAPAVEEPLPDEPPAPVLSEPEAPAFDPLETPAAEPAATPADEPASFDAASADEAPADEPLETPAEPVEGAMRYEVDDDRFFVDEEGNVMLADGAAFDADAEPSVDLEVTARAPDGSVSRQTFTIDVSEFV</sequence>
<proteinExistence type="predicted"/>
<evidence type="ECO:0000313" key="2">
    <source>
        <dbReference type="EMBL" id="MCW2308046.1"/>
    </source>
</evidence>
<name>A0ABT3HCC2_9HYPH</name>
<feature type="region of interest" description="Disordered" evidence="1">
    <location>
        <begin position="490"/>
        <end position="577"/>
    </location>
</feature>